<dbReference type="CDD" id="cd07377">
    <property type="entry name" value="WHTH_GntR"/>
    <property type="match status" value="1"/>
</dbReference>
<dbReference type="EMBL" id="JAVDYI010000001">
    <property type="protein sequence ID" value="MDR7359792.1"/>
    <property type="molecule type" value="Genomic_DNA"/>
</dbReference>
<keyword evidence="1" id="KW-0805">Transcription regulation</keyword>
<organism evidence="5 6">
    <name type="scientific">Paeniglutamicibacter sulfureus</name>
    <dbReference type="NCBI Taxonomy" id="43666"/>
    <lineage>
        <taxon>Bacteria</taxon>
        <taxon>Bacillati</taxon>
        <taxon>Actinomycetota</taxon>
        <taxon>Actinomycetes</taxon>
        <taxon>Micrococcales</taxon>
        <taxon>Micrococcaceae</taxon>
        <taxon>Paeniglutamicibacter</taxon>
    </lineage>
</organism>
<dbReference type="PANTHER" id="PTHR38445">
    <property type="entry name" value="HTH-TYPE TRANSCRIPTIONAL REPRESSOR YTRA"/>
    <property type="match status" value="1"/>
</dbReference>
<reference evidence="5 6" key="1">
    <citation type="submission" date="2023-07" db="EMBL/GenBank/DDBJ databases">
        <title>Sequencing the genomes of 1000 actinobacteria strains.</title>
        <authorList>
            <person name="Klenk H.-P."/>
        </authorList>
    </citation>
    <scope>NUCLEOTIDE SEQUENCE [LARGE SCALE GENOMIC DNA]</scope>
    <source>
        <strain evidence="5 6">DSM 20167</strain>
    </source>
</reference>
<proteinExistence type="predicted"/>
<evidence type="ECO:0000313" key="5">
    <source>
        <dbReference type="EMBL" id="MDR7359792.1"/>
    </source>
</evidence>
<comment type="caution">
    <text evidence="5">The sequence shown here is derived from an EMBL/GenBank/DDBJ whole genome shotgun (WGS) entry which is preliminary data.</text>
</comment>
<dbReference type="InterPro" id="IPR000524">
    <property type="entry name" value="Tscrpt_reg_HTH_GntR"/>
</dbReference>
<keyword evidence="6" id="KW-1185">Reference proteome</keyword>
<sequence length="126" mass="13225">MSTLITVDLRDATPPFEQIRAQIASLIAVGHLADGTRLPTVRALAGDLGVATGTVARAYKELEALGLVESRRRLGTVVTSPAARPATVPVLRVHSLMDELIATARQSGIDDAALLSLFQGKLRSGA</sequence>
<dbReference type="RefSeq" id="WP_310292390.1">
    <property type="nucleotide sequence ID" value="NZ_BAAAWO010000001.1"/>
</dbReference>
<dbReference type="SUPFAM" id="SSF46785">
    <property type="entry name" value="Winged helix' DNA-binding domain"/>
    <property type="match status" value="1"/>
</dbReference>
<dbReference type="PROSITE" id="PS50949">
    <property type="entry name" value="HTH_GNTR"/>
    <property type="match status" value="1"/>
</dbReference>
<dbReference type="InterPro" id="IPR036388">
    <property type="entry name" value="WH-like_DNA-bd_sf"/>
</dbReference>
<dbReference type="PANTHER" id="PTHR38445:SF9">
    <property type="entry name" value="HTH-TYPE TRANSCRIPTIONAL REPRESSOR YTRA"/>
    <property type="match status" value="1"/>
</dbReference>
<evidence type="ECO:0000259" key="4">
    <source>
        <dbReference type="PROSITE" id="PS50949"/>
    </source>
</evidence>
<accession>A0ABU2BMB9</accession>
<keyword evidence="3" id="KW-0804">Transcription</keyword>
<dbReference type="SMART" id="SM00345">
    <property type="entry name" value="HTH_GNTR"/>
    <property type="match status" value="1"/>
</dbReference>
<keyword evidence="2 5" id="KW-0238">DNA-binding</keyword>
<evidence type="ECO:0000256" key="3">
    <source>
        <dbReference type="ARBA" id="ARBA00023163"/>
    </source>
</evidence>
<dbReference type="Pfam" id="PF00392">
    <property type="entry name" value="GntR"/>
    <property type="match status" value="1"/>
</dbReference>
<evidence type="ECO:0000256" key="2">
    <source>
        <dbReference type="ARBA" id="ARBA00023125"/>
    </source>
</evidence>
<dbReference type="Gene3D" id="1.10.10.10">
    <property type="entry name" value="Winged helix-like DNA-binding domain superfamily/Winged helix DNA-binding domain"/>
    <property type="match status" value="1"/>
</dbReference>
<feature type="domain" description="HTH gntR-type" evidence="4">
    <location>
        <begin position="13"/>
        <end position="81"/>
    </location>
</feature>
<dbReference type="GO" id="GO:0003677">
    <property type="term" value="F:DNA binding"/>
    <property type="evidence" value="ECO:0007669"/>
    <property type="project" value="UniProtKB-KW"/>
</dbReference>
<evidence type="ECO:0000256" key="1">
    <source>
        <dbReference type="ARBA" id="ARBA00023015"/>
    </source>
</evidence>
<dbReference type="Proteomes" id="UP001183817">
    <property type="component" value="Unassembled WGS sequence"/>
</dbReference>
<protein>
    <submittedName>
        <fullName evidence="5">DNA-binding transcriptional regulator YhcF (GntR family)</fullName>
    </submittedName>
</protein>
<name>A0ABU2BMB9_9MICC</name>
<gene>
    <name evidence="5" type="ORF">J2S64_003483</name>
</gene>
<evidence type="ECO:0000313" key="6">
    <source>
        <dbReference type="Proteomes" id="UP001183817"/>
    </source>
</evidence>
<dbReference type="InterPro" id="IPR036390">
    <property type="entry name" value="WH_DNA-bd_sf"/>
</dbReference>